<dbReference type="EMBL" id="MNCJ02000321">
    <property type="protein sequence ID" value="KAF5801146.1"/>
    <property type="molecule type" value="Genomic_DNA"/>
</dbReference>
<dbReference type="Pfam" id="PF12776">
    <property type="entry name" value="Myb_DNA-bind_3"/>
    <property type="match status" value="1"/>
</dbReference>
<feature type="domain" description="Myb/SANT-like" evidence="2">
    <location>
        <begin position="11"/>
        <end position="107"/>
    </location>
</feature>
<evidence type="ECO:0000313" key="4">
    <source>
        <dbReference type="Proteomes" id="UP000215914"/>
    </source>
</evidence>
<reference evidence="3" key="2">
    <citation type="submission" date="2020-06" db="EMBL/GenBank/DDBJ databases">
        <title>Helianthus annuus Genome sequencing and assembly Release 2.</title>
        <authorList>
            <person name="Gouzy J."/>
            <person name="Langlade N."/>
            <person name="Munos S."/>
        </authorList>
    </citation>
    <scope>NUCLEOTIDE SEQUENCE</scope>
    <source>
        <tissue evidence="3">Leaves</tissue>
    </source>
</reference>
<evidence type="ECO:0000259" key="2">
    <source>
        <dbReference type="Pfam" id="PF12776"/>
    </source>
</evidence>
<proteinExistence type="predicted"/>
<dbReference type="Gramene" id="mRNA:HanXRQr2_Chr06g0244691">
    <property type="protein sequence ID" value="mRNA:HanXRQr2_Chr06g0244691"/>
    <property type="gene ID" value="HanXRQr2_Chr06g0244691"/>
</dbReference>
<evidence type="ECO:0000313" key="3">
    <source>
        <dbReference type="EMBL" id="KAF5801146.1"/>
    </source>
</evidence>
<organism evidence="3 4">
    <name type="scientific">Helianthus annuus</name>
    <name type="common">Common sunflower</name>
    <dbReference type="NCBI Taxonomy" id="4232"/>
    <lineage>
        <taxon>Eukaryota</taxon>
        <taxon>Viridiplantae</taxon>
        <taxon>Streptophyta</taxon>
        <taxon>Embryophyta</taxon>
        <taxon>Tracheophyta</taxon>
        <taxon>Spermatophyta</taxon>
        <taxon>Magnoliopsida</taxon>
        <taxon>eudicotyledons</taxon>
        <taxon>Gunneridae</taxon>
        <taxon>Pentapetalae</taxon>
        <taxon>asterids</taxon>
        <taxon>campanulids</taxon>
        <taxon>Asterales</taxon>
        <taxon>Asteraceae</taxon>
        <taxon>Asteroideae</taxon>
        <taxon>Heliantheae alliance</taxon>
        <taxon>Heliantheae</taxon>
        <taxon>Helianthus</taxon>
    </lineage>
</organism>
<dbReference type="AlphaFoldDB" id="A0A9K3IQD9"/>
<feature type="region of interest" description="Disordered" evidence="1">
    <location>
        <begin position="169"/>
        <end position="192"/>
    </location>
</feature>
<name>A0A9K3IQD9_HELAN</name>
<comment type="caution">
    <text evidence="3">The sequence shown here is derived from an EMBL/GenBank/DDBJ whole genome shotgun (WGS) entry which is preliminary data.</text>
</comment>
<dbReference type="Proteomes" id="UP000215914">
    <property type="component" value="Unassembled WGS sequence"/>
</dbReference>
<dbReference type="InterPro" id="IPR024752">
    <property type="entry name" value="Myb/SANT-like_dom"/>
</dbReference>
<feature type="compositionally biased region" description="Polar residues" evidence="1">
    <location>
        <begin position="171"/>
        <end position="183"/>
    </location>
</feature>
<reference evidence="3" key="1">
    <citation type="journal article" date="2017" name="Nature">
        <title>The sunflower genome provides insights into oil metabolism, flowering and Asterid evolution.</title>
        <authorList>
            <person name="Badouin H."/>
            <person name="Gouzy J."/>
            <person name="Grassa C.J."/>
            <person name="Murat F."/>
            <person name="Staton S.E."/>
            <person name="Cottret L."/>
            <person name="Lelandais-Briere C."/>
            <person name="Owens G.L."/>
            <person name="Carrere S."/>
            <person name="Mayjonade B."/>
            <person name="Legrand L."/>
            <person name="Gill N."/>
            <person name="Kane N.C."/>
            <person name="Bowers J.E."/>
            <person name="Hubner S."/>
            <person name="Bellec A."/>
            <person name="Berard A."/>
            <person name="Berges H."/>
            <person name="Blanchet N."/>
            <person name="Boniface M.C."/>
            <person name="Brunel D."/>
            <person name="Catrice O."/>
            <person name="Chaidir N."/>
            <person name="Claudel C."/>
            <person name="Donnadieu C."/>
            <person name="Faraut T."/>
            <person name="Fievet G."/>
            <person name="Helmstetter N."/>
            <person name="King M."/>
            <person name="Knapp S.J."/>
            <person name="Lai Z."/>
            <person name="Le Paslier M.C."/>
            <person name="Lippi Y."/>
            <person name="Lorenzon L."/>
            <person name="Mandel J.R."/>
            <person name="Marage G."/>
            <person name="Marchand G."/>
            <person name="Marquand E."/>
            <person name="Bret-Mestries E."/>
            <person name="Morien E."/>
            <person name="Nambeesan S."/>
            <person name="Nguyen T."/>
            <person name="Pegot-Espagnet P."/>
            <person name="Pouilly N."/>
            <person name="Raftis F."/>
            <person name="Sallet E."/>
            <person name="Schiex T."/>
            <person name="Thomas J."/>
            <person name="Vandecasteele C."/>
            <person name="Vares D."/>
            <person name="Vear F."/>
            <person name="Vautrin S."/>
            <person name="Crespi M."/>
            <person name="Mangin B."/>
            <person name="Burke J.M."/>
            <person name="Salse J."/>
            <person name="Munos S."/>
            <person name="Vincourt P."/>
            <person name="Rieseberg L.H."/>
            <person name="Langlade N.B."/>
        </authorList>
    </citation>
    <scope>NUCLEOTIDE SEQUENCE</scope>
    <source>
        <tissue evidence="3">Leaves</tissue>
    </source>
</reference>
<accession>A0A9K3IQD9</accession>
<dbReference type="PANTHER" id="PTHR46250">
    <property type="entry name" value="MYB/SANT-LIKE DNA-BINDING DOMAIN PROTEIN-RELATED"/>
    <property type="match status" value="1"/>
</dbReference>
<sequence length="289" mass="33397">MTTNNRNYRVWTDDEDDKLVEALLNMTNTGKFKSDNGFRTGYLPHLEACLKEALPESGILGKPHIESRIKTLKRDWAAFYDMLNTSGFGYDTVKHSVTASTDVWNSYIATHKHGGKWKNKTLPRYEDLCVIFGKDRAQGKKAKTVIEVEEEVNMVEEEHQRNEDFDEISHNVGTDSSLQVEETSSVRSKKRKRARQVDPLVRSFSDAVVLFADRLKETSAELSEDIKFELDIKKKTLMMPEELSKMTSLSQLEKFQAIEKIKDDQIRVMTFWSLGEEEREAWIRFLLSS</sequence>
<keyword evidence="4" id="KW-1185">Reference proteome</keyword>
<evidence type="ECO:0000256" key="1">
    <source>
        <dbReference type="SAM" id="MobiDB-lite"/>
    </source>
</evidence>
<dbReference type="PANTHER" id="PTHR46250:SF17">
    <property type="entry name" value="MYB_SANT-LIKE DOMAIN-CONTAINING PROTEIN"/>
    <property type="match status" value="1"/>
</dbReference>
<protein>
    <submittedName>
        <fullName evidence="3">Myb/SANT-like domain-containing protein</fullName>
    </submittedName>
</protein>
<gene>
    <name evidence="3" type="ORF">HanXRQr2_Chr06g0244691</name>
</gene>